<evidence type="ECO:0000256" key="1">
    <source>
        <dbReference type="SAM" id="MobiDB-lite"/>
    </source>
</evidence>
<feature type="chain" id="PRO_5039607315" evidence="2">
    <location>
        <begin position="36"/>
        <end position="78"/>
    </location>
</feature>
<evidence type="ECO:0000256" key="2">
    <source>
        <dbReference type="SAM" id="SignalP"/>
    </source>
</evidence>
<dbReference type="AlphaFoldDB" id="A0A4Y3WPM9"/>
<feature type="region of interest" description="Disordered" evidence="1">
    <location>
        <begin position="35"/>
        <end position="78"/>
    </location>
</feature>
<comment type="caution">
    <text evidence="3">The sequence shown here is derived from an EMBL/GenBank/DDBJ whole genome shotgun (WGS) entry which is preliminary data.</text>
</comment>
<sequence>MGMTDDSTPTAPLRLRLGAVALACCALLLTGAASCEGDGGPGVPEQGEQGDGSGNGGDRGEEGEPGEGGAGDEIGGGS</sequence>
<feature type="signal peptide" evidence="2">
    <location>
        <begin position="1"/>
        <end position="35"/>
    </location>
</feature>
<dbReference type="Proteomes" id="UP000320338">
    <property type="component" value="Unassembled WGS sequence"/>
</dbReference>
<evidence type="ECO:0000313" key="3">
    <source>
        <dbReference type="EMBL" id="GEC20020.1"/>
    </source>
</evidence>
<protein>
    <submittedName>
        <fullName evidence="3">Uncharacterized protein</fullName>
    </submittedName>
</protein>
<evidence type="ECO:0000313" key="4">
    <source>
        <dbReference type="Proteomes" id="UP000320338"/>
    </source>
</evidence>
<gene>
    <name evidence="3" type="ORF">PHY01_23030</name>
</gene>
<proteinExistence type="predicted"/>
<feature type="compositionally biased region" description="Gly residues" evidence="1">
    <location>
        <begin position="66"/>
        <end position="78"/>
    </location>
</feature>
<reference evidence="3 4" key="1">
    <citation type="submission" date="2019-06" db="EMBL/GenBank/DDBJ databases">
        <title>Whole genome shotgun sequence of Pseudonocardia hydrocarbonoxydans NBRC 14498.</title>
        <authorList>
            <person name="Hosoyama A."/>
            <person name="Uohara A."/>
            <person name="Ohji S."/>
            <person name="Ichikawa N."/>
        </authorList>
    </citation>
    <scope>NUCLEOTIDE SEQUENCE [LARGE SCALE GENOMIC DNA]</scope>
    <source>
        <strain evidence="3 4">NBRC 14498</strain>
    </source>
</reference>
<accession>A0A4Y3WPM9</accession>
<name>A0A4Y3WPM9_9PSEU</name>
<keyword evidence="4" id="KW-1185">Reference proteome</keyword>
<dbReference type="EMBL" id="BJNG01000017">
    <property type="protein sequence ID" value="GEC20020.1"/>
    <property type="molecule type" value="Genomic_DNA"/>
</dbReference>
<keyword evidence="2" id="KW-0732">Signal</keyword>
<organism evidence="3 4">
    <name type="scientific">Pseudonocardia hydrocarbonoxydans</name>
    <dbReference type="NCBI Taxonomy" id="76726"/>
    <lineage>
        <taxon>Bacteria</taxon>
        <taxon>Bacillati</taxon>
        <taxon>Actinomycetota</taxon>
        <taxon>Actinomycetes</taxon>
        <taxon>Pseudonocardiales</taxon>
        <taxon>Pseudonocardiaceae</taxon>
        <taxon>Pseudonocardia</taxon>
    </lineage>
</organism>